<evidence type="ECO:0000313" key="3">
    <source>
        <dbReference type="Proteomes" id="UP000317593"/>
    </source>
</evidence>
<dbReference type="InterPro" id="IPR007404">
    <property type="entry name" value="YdjM-like"/>
</dbReference>
<gene>
    <name evidence="2" type="ORF">SAMN06265218_11757</name>
</gene>
<dbReference type="EMBL" id="FXTH01000017">
    <property type="protein sequence ID" value="SMO85105.1"/>
    <property type="molecule type" value="Genomic_DNA"/>
</dbReference>
<feature type="transmembrane region" description="Helical" evidence="1">
    <location>
        <begin position="154"/>
        <end position="171"/>
    </location>
</feature>
<keyword evidence="1" id="KW-0812">Transmembrane</keyword>
<dbReference type="PANTHER" id="PTHR40031:SF1">
    <property type="entry name" value="MEMBRANE-BOUND METAL-DEPENDENT HYDROLASE"/>
    <property type="match status" value="1"/>
</dbReference>
<keyword evidence="3" id="KW-1185">Reference proteome</keyword>
<dbReference type="Pfam" id="PF04307">
    <property type="entry name" value="YdjM"/>
    <property type="match status" value="1"/>
</dbReference>
<organism evidence="2 3">
    <name type="scientific">Fodinibius sediminis</name>
    <dbReference type="NCBI Taxonomy" id="1214077"/>
    <lineage>
        <taxon>Bacteria</taxon>
        <taxon>Pseudomonadati</taxon>
        <taxon>Balneolota</taxon>
        <taxon>Balneolia</taxon>
        <taxon>Balneolales</taxon>
        <taxon>Balneolaceae</taxon>
        <taxon>Fodinibius</taxon>
    </lineage>
</organism>
<dbReference type="AlphaFoldDB" id="A0A521EME6"/>
<name>A0A521EME6_9BACT</name>
<dbReference type="PANTHER" id="PTHR40031">
    <property type="entry name" value="HYPOTHETICAL MEMBRANE SPANNING PROTEIN"/>
    <property type="match status" value="1"/>
</dbReference>
<protein>
    <submittedName>
        <fullName evidence="2">Inner membrane protein</fullName>
    </submittedName>
</protein>
<feature type="transmembrane region" description="Helical" evidence="1">
    <location>
        <begin position="93"/>
        <end position="116"/>
    </location>
</feature>
<reference evidence="2 3" key="1">
    <citation type="submission" date="2017-05" db="EMBL/GenBank/DDBJ databases">
        <authorList>
            <person name="Varghese N."/>
            <person name="Submissions S."/>
        </authorList>
    </citation>
    <scope>NUCLEOTIDE SEQUENCE [LARGE SCALE GENOMIC DNA]</scope>
    <source>
        <strain evidence="2 3">DSM 21194</strain>
    </source>
</reference>
<evidence type="ECO:0000313" key="2">
    <source>
        <dbReference type="EMBL" id="SMO85105.1"/>
    </source>
</evidence>
<keyword evidence="1" id="KW-0472">Membrane</keyword>
<evidence type="ECO:0000256" key="1">
    <source>
        <dbReference type="SAM" id="Phobius"/>
    </source>
</evidence>
<dbReference type="InterPro" id="IPR053170">
    <property type="entry name" value="Transcription_regulator"/>
</dbReference>
<dbReference type="Proteomes" id="UP000317593">
    <property type="component" value="Unassembled WGS sequence"/>
</dbReference>
<feature type="transmembrane region" description="Helical" evidence="1">
    <location>
        <begin position="123"/>
        <end position="148"/>
    </location>
</feature>
<proteinExistence type="predicted"/>
<feature type="transmembrane region" description="Helical" evidence="1">
    <location>
        <begin position="62"/>
        <end position="81"/>
    </location>
</feature>
<dbReference type="RefSeq" id="WP_142715628.1">
    <property type="nucleotide sequence ID" value="NZ_FXTH01000017.1"/>
</dbReference>
<accession>A0A521EME6</accession>
<dbReference type="OrthoDB" id="9781927at2"/>
<sequence>MDPITHGLIGASAAQSSTIKEKLRPAALIGCTSALLPDLDVLISSSSDPLLKLEYHRQFTHAFLFIPLGALIAAGVLWWFFRDRLSFKETYLFSLLGYATAGLADAFTSYGVQLLWPFNTGRFAWNIISVFDPLFSLGLVLATGLAIYHKKKTWVWLGLAWMGLYLLFGLFQRERSRTAALELARERGHHIQQLIVKPTIANQLLWSIRYVSGDRLYADGLRLSPFAKPNVYEGASIELLPYHKKYANLEGTTVFRDIQRFATLSGNILVAHPDHSNVIGDGRYSMLPTSVRPLWGIEVNTRSPGQPVDFRTFRNADAKVRRTFLNMLMGRETP</sequence>
<keyword evidence="1" id="KW-1133">Transmembrane helix</keyword>